<feature type="region of interest" description="Disordered" evidence="19">
    <location>
        <begin position="1101"/>
        <end position="1120"/>
    </location>
</feature>
<comment type="catalytic activity">
    <reaction evidence="9">
        <text>1,2-dihexadecanoyl-sn-glycero-3-phospho-(1D-myo-inositol-3,4,5-trisphosphate) + H2O = 1,2-dihexadecanoyl-sn-glycero-3-phospho-(1D-myo-inositol-4,5-bisphosphate) + phosphate</text>
        <dbReference type="Rhea" id="RHEA:43560"/>
        <dbReference type="ChEBI" id="CHEBI:15377"/>
        <dbReference type="ChEBI" id="CHEBI:43474"/>
        <dbReference type="ChEBI" id="CHEBI:83420"/>
        <dbReference type="ChEBI" id="CHEBI:83423"/>
    </reaction>
    <physiologicalReaction direction="left-to-right" evidence="9">
        <dbReference type="Rhea" id="RHEA:43561"/>
    </physiologicalReaction>
</comment>
<feature type="compositionally biased region" description="Low complexity" evidence="19">
    <location>
        <begin position="518"/>
        <end position="532"/>
    </location>
</feature>
<organism>
    <name type="scientific">Culex quinquefasciatus</name>
    <name type="common">Southern house mosquito</name>
    <name type="synonym">Culex pungens</name>
    <dbReference type="NCBI Taxonomy" id="7176"/>
    <lineage>
        <taxon>Eukaryota</taxon>
        <taxon>Metazoa</taxon>
        <taxon>Ecdysozoa</taxon>
        <taxon>Arthropoda</taxon>
        <taxon>Hexapoda</taxon>
        <taxon>Insecta</taxon>
        <taxon>Pterygota</taxon>
        <taxon>Neoptera</taxon>
        <taxon>Endopterygota</taxon>
        <taxon>Diptera</taxon>
        <taxon>Nematocera</taxon>
        <taxon>Culicoidea</taxon>
        <taxon>Culicidae</taxon>
        <taxon>Culicinae</taxon>
        <taxon>Culicini</taxon>
        <taxon>Culex</taxon>
        <taxon>Culex</taxon>
    </lineage>
</organism>
<dbReference type="GO" id="GO:0046856">
    <property type="term" value="P:phosphatidylinositol dephosphorylation"/>
    <property type="evidence" value="ECO:0007669"/>
    <property type="project" value="TreeGrafter"/>
</dbReference>
<feature type="region of interest" description="Disordered" evidence="19">
    <location>
        <begin position="1269"/>
        <end position="1334"/>
    </location>
</feature>
<sequence length="1334" mass="142484">MQVVSIFNMQICLCVIGNDLDDRDRLGSGAGPGQYYSVYPFKDHNPPDIELITSFCRDVDEHLRANGKNVVAVHCKAGKGRTGTMICCYLLYSRQFQTADEALHYYAQRRTSDAKGVTIPSQRRYVEYYATLLRSNETYQPVQLYICEIRLTGTVNIREGTINVSGETPKPLPEFRRTDDTGGGGGGLVGGQSPPYTMLAKMDYCMPLSGDVKIEFVKSSVLRKEKRCHFWFNTYFVERAAKKDAEGNLLLTLSKTEIDDAHKDKHHKEYPNNFSVELVLRRVPNGSKYSESVSLKKCHPPPMHQQHHQQQHPLHPVGLAMTNNSSPLIRSSLENNRQVPPPHHQQPPPLSYQHHIAQQQQQQQQQYQQSIHRSQVGGDPYRAAMIKQQNSYNEGGGGGYLGQQPLQNNHNQQQQQLQHHLEYSGTSSSESSTEEEGWDSGECPTQLLESPAKAANLLYYRNDNYYYGSCSSSSPTSSGPSSSASHPNPTATTTTTAISTVSCNSSSSSVSKIREPSVAESASNSSSSGKLSHNAVSSSNLNQPLANTTTISSSSSSSRSSIKPAVVVPEPFKPPRASNGKLPVEPLTAVACPSTSSANANASAWPSIGLRRKKKKSFKSTSARNFALATSASVASASTKSGKGRFRSFRWLKNMRGDPNLKKVLATSGDIVTLTNAGRPVEEPDPTIPSTPPPSPTINALIVNATERFLSSSGENLLSLDYYSSICDKQLSFESPCKSPGYLMKLNLSRRPPAPPPSEPDCPVVVAKPSEQRLKIGFDVTPSPSPTSPQSDNPFVVVTTSEPDPQLLNPLPPTTSKAHNLVPRSENASFCDRILQTFVAGISPRKSSAEHDLQVPPLPASSSSTHNSPLVARAVSRCSSFSLRELGQELRSVIKAQPAASAKPPASNPEEPPKKDSCRESRAAESNSPVARSLPRSQRARRTAIRQHQHHHHRHHHAHHHNLHQQPSGDYPVPASGSNRTQPVPSVASSSSPASSPIKKSASAVESAVTSAASKLNSKLRRMSTNAIFSFSTHNSNHTTSNTNCKSNNKPSTSDGVSVSVSNKCDIFNRGSAASRSSNPASPAKQVVRSVSNDPQILAGASHVAAPPSEGAPATVSPRRDSLPIIGSLLSSFSSSSVSSSNSSSLSSSTFGTGSCSNSHVATTGAAHVGPPKTASRKLQSLFSVSSCYNGGASLSARDDDDDDGDGDTPIVSIRNVAVAAAAAKKAAGNAVGVGDDGVGYLVLNSPESLVRYRLLSEPEIVNLLVTNGTTASAPSSPPGHRHEADADEDEEDDDGGSSSCQSPPSSSAGVAGQTNASTNASTNTSANSSLVQA</sequence>
<dbReference type="EnsemblMetazoa" id="CPIJ008808-RA">
    <property type="protein sequence ID" value="CPIJ008808-PA"/>
    <property type="gene ID" value="CPIJ008808"/>
</dbReference>
<dbReference type="PANTHER" id="PTHR12305">
    <property type="entry name" value="PHOSPHATASE WITH HOMOLOGY TO TENSIN"/>
    <property type="match status" value="1"/>
</dbReference>
<evidence type="ECO:0000256" key="13">
    <source>
        <dbReference type="ARBA" id="ARBA00043760"/>
    </source>
</evidence>
<dbReference type="EMBL" id="DS232015">
    <property type="protein sequence ID" value="EDS31935.1"/>
    <property type="molecule type" value="Genomic_DNA"/>
</dbReference>
<dbReference type="SUPFAM" id="SSF52799">
    <property type="entry name" value="(Phosphotyrosine protein) phosphatases II"/>
    <property type="match status" value="1"/>
</dbReference>
<dbReference type="Proteomes" id="UP000002320">
    <property type="component" value="Unassembled WGS sequence"/>
</dbReference>
<dbReference type="InterPro" id="IPR057023">
    <property type="entry name" value="PTP-SAK"/>
</dbReference>
<keyword evidence="8" id="KW-0966">Cell projection</keyword>
<dbReference type="GO" id="GO:0051896">
    <property type="term" value="P:regulation of phosphatidylinositol 3-kinase/protein kinase B signal transduction"/>
    <property type="evidence" value="ECO:0007669"/>
    <property type="project" value="TreeGrafter"/>
</dbReference>
<evidence type="ECO:0000256" key="5">
    <source>
        <dbReference type="ARBA" id="ARBA00013081"/>
    </source>
</evidence>
<evidence type="ECO:0000256" key="15">
    <source>
        <dbReference type="ARBA" id="ARBA00044309"/>
    </source>
</evidence>
<feature type="compositionally biased region" description="Gly residues" evidence="19">
    <location>
        <begin position="181"/>
        <end position="190"/>
    </location>
</feature>
<dbReference type="EC" id="3.1.3.67" evidence="4"/>
<dbReference type="InterPro" id="IPR000387">
    <property type="entry name" value="Tyr_Pase_dom"/>
</dbReference>
<dbReference type="Gene3D" id="3.90.190.10">
    <property type="entry name" value="Protein tyrosine phosphatase superfamily"/>
    <property type="match status" value="1"/>
</dbReference>
<feature type="compositionally biased region" description="Basic residues" evidence="19">
    <location>
        <begin position="938"/>
        <end position="963"/>
    </location>
</feature>
<evidence type="ECO:0000256" key="8">
    <source>
        <dbReference type="ARBA" id="ARBA00023273"/>
    </source>
</evidence>
<dbReference type="VEuPathDB" id="VectorBase:CPIJ008808"/>
<dbReference type="SUPFAM" id="SSF49562">
    <property type="entry name" value="C2 domain (Calcium/lipid-binding domain, CaLB)"/>
    <property type="match status" value="1"/>
</dbReference>
<dbReference type="KEGG" id="cqu:CpipJ_CPIJ008808"/>
<dbReference type="InterPro" id="IPR051281">
    <property type="entry name" value="Dual-spec_lipid-protein_phosph"/>
</dbReference>
<keyword evidence="25" id="KW-1185">Reference proteome</keyword>
<dbReference type="STRING" id="7176.B0WNU0"/>
<evidence type="ECO:0000256" key="2">
    <source>
        <dbReference type="ARBA" id="ARBA00004496"/>
    </source>
</evidence>
<dbReference type="EC" id="3.1.3.16" evidence="5"/>
<feature type="compositionally biased region" description="Low complexity" evidence="19">
    <location>
        <begin position="402"/>
        <end position="431"/>
    </location>
</feature>
<dbReference type="InterPro" id="IPR014020">
    <property type="entry name" value="Tensin_C2-dom"/>
</dbReference>
<dbReference type="InterPro" id="IPR035892">
    <property type="entry name" value="C2_domain_sf"/>
</dbReference>
<evidence type="ECO:0000313" key="25">
    <source>
        <dbReference type="Proteomes" id="UP000002320"/>
    </source>
</evidence>
<comment type="similarity">
    <text evidence="3">Belongs to the PTEN phosphatase protein family.</text>
</comment>
<feature type="compositionally biased region" description="Basic and acidic residues" evidence="19">
    <location>
        <begin position="911"/>
        <end position="923"/>
    </location>
</feature>
<dbReference type="PROSITE" id="PS00383">
    <property type="entry name" value="TYR_PHOSPHATASE_1"/>
    <property type="match status" value="1"/>
</dbReference>
<evidence type="ECO:0000256" key="4">
    <source>
        <dbReference type="ARBA" id="ARBA00013015"/>
    </source>
</evidence>
<name>B0WNU0_CULQU</name>
<dbReference type="GO" id="GO:0008285">
    <property type="term" value="P:negative regulation of cell population proliferation"/>
    <property type="evidence" value="ECO:0007669"/>
    <property type="project" value="TreeGrafter"/>
</dbReference>
<evidence type="ECO:0000256" key="12">
    <source>
        <dbReference type="ARBA" id="ARBA00043734"/>
    </source>
</evidence>
<evidence type="ECO:0000256" key="19">
    <source>
        <dbReference type="SAM" id="MobiDB-lite"/>
    </source>
</evidence>
<evidence type="ECO:0000259" key="20">
    <source>
        <dbReference type="PROSITE" id="PS50056"/>
    </source>
</evidence>
<comment type="catalytic activity">
    <reaction evidence="17">
        <text>O-phospho-L-threonyl-[protein] + H2O = L-threonyl-[protein] + phosphate</text>
        <dbReference type="Rhea" id="RHEA:47004"/>
        <dbReference type="Rhea" id="RHEA-COMP:11060"/>
        <dbReference type="Rhea" id="RHEA-COMP:11605"/>
        <dbReference type="ChEBI" id="CHEBI:15377"/>
        <dbReference type="ChEBI" id="CHEBI:30013"/>
        <dbReference type="ChEBI" id="CHEBI:43474"/>
        <dbReference type="ChEBI" id="CHEBI:61977"/>
        <dbReference type="EC" id="3.1.3.16"/>
    </reaction>
    <physiologicalReaction direction="left-to-right" evidence="17">
        <dbReference type="Rhea" id="RHEA:47005"/>
    </physiologicalReaction>
</comment>
<feature type="compositionally biased region" description="Low complexity" evidence="19">
    <location>
        <begin position="552"/>
        <end position="561"/>
    </location>
</feature>
<comment type="subcellular location">
    <subcellularLocation>
        <location evidence="1">Cell projection</location>
    </subcellularLocation>
    <subcellularLocation>
        <location evidence="2">Cytoplasm</location>
    </subcellularLocation>
</comment>
<dbReference type="Pfam" id="PF10409">
    <property type="entry name" value="PTEN_C2"/>
    <property type="match status" value="1"/>
</dbReference>
<dbReference type="InterPro" id="IPR016130">
    <property type="entry name" value="Tyr_Pase_AS"/>
</dbReference>
<feature type="compositionally biased region" description="Low complexity" evidence="19">
    <location>
        <begin position="1297"/>
        <end position="1334"/>
    </location>
</feature>
<evidence type="ECO:0000256" key="16">
    <source>
        <dbReference type="ARBA" id="ARBA00047986"/>
    </source>
</evidence>
<comment type="catalytic activity">
    <reaction evidence="12">
        <text>1D-myo-inositol 1,3,4,5-tetrakisphosphate + H2O = 1D-myo-inositol 1,4,5-trisphosphate + phosphate</text>
        <dbReference type="Rhea" id="RHEA:77155"/>
        <dbReference type="ChEBI" id="CHEBI:15377"/>
        <dbReference type="ChEBI" id="CHEBI:43474"/>
        <dbReference type="ChEBI" id="CHEBI:57895"/>
        <dbReference type="ChEBI" id="CHEBI:203600"/>
    </reaction>
    <physiologicalReaction direction="left-to-right" evidence="12">
        <dbReference type="Rhea" id="RHEA:77156"/>
    </physiologicalReaction>
</comment>
<keyword evidence="7" id="KW-0378">Hydrolase</keyword>
<evidence type="ECO:0000256" key="7">
    <source>
        <dbReference type="ARBA" id="ARBA00022801"/>
    </source>
</evidence>
<dbReference type="GO" id="GO:0005829">
    <property type="term" value="C:cytosol"/>
    <property type="evidence" value="ECO:0007669"/>
    <property type="project" value="TreeGrafter"/>
</dbReference>
<feature type="domain" description="Phosphatase tensin-type" evidence="21">
    <location>
        <begin position="1"/>
        <end position="136"/>
    </location>
</feature>
<feature type="compositionally biased region" description="Pro residues" evidence="19">
    <location>
        <begin position="339"/>
        <end position="350"/>
    </location>
</feature>
<evidence type="ECO:0000256" key="11">
    <source>
        <dbReference type="ARBA" id="ARBA00034338"/>
    </source>
</evidence>
<dbReference type="GO" id="GO:0043491">
    <property type="term" value="P:phosphatidylinositol 3-kinase/protein kinase B signal transduction"/>
    <property type="evidence" value="ECO:0007669"/>
    <property type="project" value="TreeGrafter"/>
</dbReference>
<feature type="region of interest" description="Disordered" evidence="19">
    <location>
        <begin position="896"/>
        <end position="998"/>
    </location>
</feature>
<dbReference type="InterPro" id="IPR003595">
    <property type="entry name" value="Tyr_Pase_cat"/>
</dbReference>
<dbReference type="OrthoDB" id="16692at2759"/>
<dbReference type="GO" id="GO:0004725">
    <property type="term" value="F:protein tyrosine phosphatase activity"/>
    <property type="evidence" value="ECO:0007669"/>
    <property type="project" value="UniProtKB-EC"/>
</dbReference>
<feature type="region of interest" description="Disordered" evidence="19">
    <location>
        <begin position="676"/>
        <end position="695"/>
    </location>
</feature>
<comment type="catalytic activity">
    <reaction evidence="18">
        <text>O-phospho-L-tyrosyl-[protein] + H2O = L-tyrosyl-[protein] + phosphate</text>
        <dbReference type="Rhea" id="RHEA:10684"/>
        <dbReference type="Rhea" id="RHEA-COMP:10136"/>
        <dbReference type="Rhea" id="RHEA-COMP:20101"/>
        <dbReference type="ChEBI" id="CHEBI:15377"/>
        <dbReference type="ChEBI" id="CHEBI:43474"/>
        <dbReference type="ChEBI" id="CHEBI:46858"/>
        <dbReference type="ChEBI" id="CHEBI:61978"/>
        <dbReference type="EC" id="3.1.3.48"/>
    </reaction>
    <physiologicalReaction direction="left-to-right" evidence="18">
        <dbReference type="Rhea" id="RHEA:10685"/>
    </physiologicalReaction>
</comment>
<dbReference type="GO" id="GO:0004722">
    <property type="term" value="F:protein serine/threonine phosphatase activity"/>
    <property type="evidence" value="ECO:0007669"/>
    <property type="project" value="UniProtKB-EC"/>
</dbReference>
<accession>B0WNU0</accession>
<reference evidence="23" key="1">
    <citation type="submission" date="2007-03" db="EMBL/GenBank/DDBJ databases">
        <title>Annotation of Culex pipiens quinquefasciatus.</title>
        <authorList>
            <consortium name="The Broad Institute Genome Sequencing Platform"/>
            <person name="Atkinson P.W."/>
            <person name="Hemingway J."/>
            <person name="Christensen B.M."/>
            <person name="Higgs S."/>
            <person name="Kodira C."/>
            <person name="Hannick L."/>
            <person name="Megy K."/>
            <person name="O'Leary S."/>
            <person name="Pearson M."/>
            <person name="Haas B.J."/>
            <person name="Mauceli E."/>
            <person name="Wortman J.R."/>
            <person name="Lee N.H."/>
            <person name="Guigo R."/>
            <person name="Stanke M."/>
            <person name="Alvarado L."/>
            <person name="Amedeo P."/>
            <person name="Antoine C.H."/>
            <person name="Arensburger P."/>
            <person name="Bidwell S.L."/>
            <person name="Crawford M."/>
            <person name="Camaro F."/>
            <person name="Devon K."/>
            <person name="Engels R."/>
            <person name="Hammond M."/>
            <person name="Howarth C."/>
            <person name="Koehrsen M."/>
            <person name="Lawson D."/>
            <person name="Montgomery P."/>
            <person name="Nene V."/>
            <person name="Nusbaum C."/>
            <person name="Puiu D."/>
            <person name="Romero-Severson J."/>
            <person name="Severson D.W."/>
            <person name="Shumway M."/>
            <person name="Sisk P."/>
            <person name="Stolte C."/>
            <person name="Zeng Q."/>
            <person name="Eisenstadt E."/>
            <person name="Fraser-Liggett C."/>
            <person name="Strausberg R."/>
            <person name="Galagan J."/>
            <person name="Birren B."/>
            <person name="Collins F.H."/>
        </authorList>
    </citation>
    <scope>NUCLEOTIDE SEQUENCE [LARGE SCALE GENOMIC DNA]</scope>
    <source>
        <strain evidence="23">JHB</strain>
    </source>
</reference>
<dbReference type="SMART" id="SM00404">
    <property type="entry name" value="PTPc_motif"/>
    <property type="match status" value="1"/>
</dbReference>
<proteinExistence type="inferred from homology"/>
<feature type="compositionally biased region" description="Acidic residues" evidence="19">
    <location>
        <begin position="1286"/>
        <end position="1296"/>
    </location>
</feature>
<dbReference type="InParanoid" id="B0WNU0"/>
<feature type="region of interest" description="Disordered" evidence="19">
    <location>
        <begin position="390"/>
        <end position="445"/>
    </location>
</feature>
<evidence type="ECO:0000256" key="18">
    <source>
        <dbReference type="ARBA" id="ARBA00051341"/>
    </source>
</evidence>
<dbReference type="GO" id="GO:0005886">
    <property type="term" value="C:plasma membrane"/>
    <property type="evidence" value="ECO:0007669"/>
    <property type="project" value="TreeGrafter"/>
</dbReference>
<dbReference type="GO" id="GO:0048870">
    <property type="term" value="P:cell motility"/>
    <property type="evidence" value="ECO:0007669"/>
    <property type="project" value="TreeGrafter"/>
</dbReference>
<feature type="compositionally biased region" description="Polar residues" evidence="19">
    <location>
        <begin position="321"/>
        <end position="338"/>
    </location>
</feature>
<dbReference type="OMA" id="SFLCDNQ"/>
<dbReference type="InterPro" id="IPR029023">
    <property type="entry name" value="Tensin_phosphatase"/>
</dbReference>
<comment type="catalytic activity">
    <reaction evidence="16">
        <text>O-phospho-L-seryl-[protein] + H2O = L-seryl-[protein] + phosphate</text>
        <dbReference type="Rhea" id="RHEA:20629"/>
        <dbReference type="Rhea" id="RHEA-COMP:9863"/>
        <dbReference type="Rhea" id="RHEA-COMP:11604"/>
        <dbReference type="ChEBI" id="CHEBI:15377"/>
        <dbReference type="ChEBI" id="CHEBI:29999"/>
        <dbReference type="ChEBI" id="CHEBI:43474"/>
        <dbReference type="ChEBI" id="CHEBI:83421"/>
        <dbReference type="EC" id="3.1.3.16"/>
    </reaction>
    <physiologicalReaction direction="left-to-right" evidence="16">
        <dbReference type="Rhea" id="RHEA:20630"/>
    </physiologicalReaction>
</comment>
<feature type="region of interest" description="Disordered" evidence="19">
    <location>
        <begin position="1032"/>
        <end position="1059"/>
    </location>
</feature>
<feature type="region of interest" description="Disordered" evidence="19">
    <location>
        <begin position="845"/>
        <end position="868"/>
    </location>
</feature>
<keyword evidence="6" id="KW-0963">Cytoplasm</keyword>
<feature type="domain" description="C2 tensin-type" evidence="22">
    <location>
        <begin position="141"/>
        <end position="283"/>
    </location>
</feature>
<feature type="compositionally biased region" description="Low complexity" evidence="19">
    <location>
        <begin position="470"/>
        <end position="511"/>
    </location>
</feature>
<evidence type="ECO:0000313" key="23">
    <source>
        <dbReference type="EMBL" id="EDS31935.1"/>
    </source>
</evidence>
<evidence type="ECO:0000256" key="14">
    <source>
        <dbReference type="ARBA" id="ARBA00043762"/>
    </source>
</evidence>
<dbReference type="PROSITE" id="PS51181">
    <property type="entry name" value="PPASE_TENSIN"/>
    <property type="match status" value="1"/>
</dbReference>
<dbReference type="Gene3D" id="2.60.40.1110">
    <property type="match status" value="1"/>
</dbReference>
<feature type="compositionally biased region" description="Low complexity" evidence="19">
    <location>
        <begin position="983"/>
        <end position="998"/>
    </location>
</feature>
<gene>
    <name evidence="24" type="primary">6041063</name>
    <name evidence="23" type="ORF">CpipJ_CPIJ008808</name>
</gene>
<feature type="region of interest" description="Disordered" evidence="19">
    <location>
        <begin position="166"/>
        <end position="190"/>
    </location>
</feature>
<evidence type="ECO:0000259" key="22">
    <source>
        <dbReference type="PROSITE" id="PS51182"/>
    </source>
</evidence>
<feature type="compositionally biased region" description="Low complexity" evidence="19">
    <location>
        <begin position="896"/>
        <end position="909"/>
    </location>
</feature>
<dbReference type="GO" id="GO:0016314">
    <property type="term" value="F:phosphatidylinositol-3,4,5-trisphosphate 3-phosphatase activity"/>
    <property type="evidence" value="ECO:0007669"/>
    <property type="project" value="UniProtKB-EC"/>
</dbReference>
<feature type="region of interest" description="Disordered" evidence="19">
    <location>
        <begin position="1070"/>
        <end position="1089"/>
    </location>
</feature>
<dbReference type="PROSITE" id="PS50056">
    <property type="entry name" value="TYR_PHOSPHATASE_2"/>
    <property type="match status" value="1"/>
</dbReference>
<dbReference type="GO" id="GO:0050793">
    <property type="term" value="P:regulation of developmental process"/>
    <property type="evidence" value="ECO:0007669"/>
    <property type="project" value="UniProtKB-ARBA"/>
</dbReference>
<evidence type="ECO:0000256" key="3">
    <source>
        <dbReference type="ARBA" id="ARBA00007881"/>
    </source>
</evidence>
<dbReference type="VEuPathDB" id="VectorBase:CQUJHB011696"/>
<feature type="compositionally biased region" description="Polar residues" evidence="19">
    <location>
        <begin position="534"/>
        <end position="551"/>
    </location>
</feature>
<feature type="region of interest" description="Disordered" evidence="19">
    <location>
        <begin position="290"/>
        <end position="376"/>
    </location>
</feature>
<feature type="domain" description="Tyrosine specific protein phosphatases" evidence="20">
    <location>
        <begin position="53"/>
        <end position="110"/>
    </location>
</feature>
<feature type="compositionally biased region" description="Pro residues" evidence="19">
    <location>
        <begin position="686"/>
        <end position="695"/>
    </location>
</feature>
<feature type="compositionally biased region" description="Low complexity" evidence="19">
    <location>
        <begin position="1070"/>
        <end position="1084"/>
    </location>
</feature>
<feature type="compositionally biased region" description="Low complexity" evidence="19">
    <location>
        <begin position="1032"/>
        <end position="1054"/>
    </location>
</feature>
<comment type="catalytic activity">
    <reaction evidence="14">
        <text>1D-myo-inositol 1,3,4,5,6-pentakisphosphate + H2O = 1D-myo-inositol 1,4,5,6-tetrakisphosphate + phosphate</text>
        <dbReference type="Rhea" id="RHEA:77143"/>
        <dbReference type="ChEBI" id="CHEBI:15377"/>
        <dbReference type="ChEBI" id="CHEBI:43474"/>
        <dbReference type="ChEBI" id="CHEBI:57627"/>
        <dbReference type="ChEBI" id="CHEBI:57733"/>
    </reaction>
    <physiologicalReaction direction="left-to-right" evidence="14">
        <dbReference type="Rhea" id="RHEA:77144"/>
    </physiologicalReaction>
</comment>
<evidence type="ECO:0000256" key="9">
    <source>
        <dbReference type="ARBA" id="ARBA00034256"/>
    </source>
</evidence>
<evidence type="ECO:0000256" key="17">
    <source>
        <dbReference type="ARBA" id="ARBA00048832"/>
    </source>
</evidence>
<dbReference type="GO" id="GO:0005634">
    <property type="term" value="C:nucleus"/>
    <property type="evidence" value="ECO:0007669"/>
    <property type="project" value="TreeGrafter"/>
</dbReference>
<evidence type="ECO:0000256" key="1">
    <source>
        <dbReference type="ARBA" id="ARBA00004316"/>
    </source>
</evidence>
<feature type="region of interest" description="Disordered" evidence="19">
    <location>
        <begin position="470"/>
        <end position="562"/>
    </location>
</feature>
<dbReference type="HOGENOM" id="CLU_258858_0_0_1"/>
<protein>
    <recommendedName>
        <fullName evidence="11">Phosphatidylinositol 3,4,5-trisphosphate 3-phosphatase and dual-specificity protein phosphatase PTEN</fullName>
        <ecNumber evidence="5">3.1.3.16</ecNumber>
        <ecNumber evidence="4">3.1.3.67</ecNumber>
    </recommendedName>
    <alternativeName>
        <fullName evidence="15">Inositol polyphosphate 3-phosphatase</fullName>
    </alternativeName>
</protein>
<evidence type="ECO:0000256" key="6">
    <source>
        <dbReference type="ARBA" id="ARBA00022490"/>
    </source>
</evidence>
<dbReference type="InterPro" id="IPR029021">
    <property type="entry name" value="Prot-tyrosine_phosphatase-like"/>
</dbReference>
<evidence type="ECO:0000313" key="24">
    <source>
        <dbReference type="EnsemblMetazoa" id="CPIJ008808-PA"/>
    </source>
</evidence>
<evidence type="ECO:0000259" key="21">
    <source>
        <dbReference type="PROSITE" id="PS51181"/>
    </source>
</evidence>
<dbReference type="eggNOG" id="KOG2283">
    <property type="taxonomic scope" value="Eukaryota"/>
</dbReference>
<comment type="catalytic activity">
    <reaction evidence="10">
        <text>1,2-dioctanoyl-sn-glycero-3-phospho-(1D-myo-inositol-3,4,5-trisphosphate) + H2O = 1,2-dioctanoyl-sn-glycero-3-phospho-(1D-myo-inositol-4,5-bisphosphate) + phosphate</text>
        <dbReference type="Rhea" id="RHEA:43552"/>
        <dbReference type="ChEBI" id="CHEBI:15377"/>
        <dbReference type="ChEBI" id="CHEBI:43474"/>
        <dbReference type="ChEBI" id="CHEBI:83416"/>
        <dbReference type="ChEBI" id="CHEBI:83419"/>
    </reaction>
    <physiologicalReaction direction="left-to-right" evidence="10">
        <dbReference type="Rhea" id="RHEA:43553"/>
    </physiologicalReaction>
</comment>
<feature type="compositionally biased region" description="Low complexity" evidence="19">
    <location>
        <begin position="358"/>
        <end position="369"/>
    </location>
</feature>
<comment type="catalytic activity">
    <reaction evidence="13">
        <text>a 1,2-diacyl-sn-glycero-3-phospho-(1D-myo-inositol-3,4,5-trisphosphate) + H2O = a 1,2-diacyl-sn-glycero-3-phospho-(1D-myo-inositol-4,5-bisphosphate) + phosphate</text>
        <dbReference type="Rhea" id="RHEA:25017"/>
        <dbReference type="ChEBI" id="CHEBI:15377"/>
        <dbReference type="ChEBI" id="CHEBI:43474"/>
        <dbReference type="ChEBI" id="CHEBI:57836"/>
        <dbReference type="ChEBI" id="CHEBI:58456"/>
        <dbReference type="EC" id="3.1.3.67"/>
    </reaction>
    <physiologicalReaction direction="left-to-right" evidence="13">
        <dbReference type="Rhea" id="RHEA:25018"/>
    </physiologicalReaction>
</comment>
<dbReference type="GO" id="GO:0042995">
    <property type="term" value="C:cell projection"/>
    <property type="evidence" value="ECO:0007669"/>
    <property type="project" value="UniProtKB-SubCell"/>
</dbReference>
<dbReference type="PROSITE" id="PS51182">
    <property type="entry name" value="C2_TENSIN"/>
    <property type="match status" value="1"/>
</dbReference>
<dbReference type="SMART" id="SM01326">
    <property type="entry name" value="PTEN_C2"/>
    <property type="match status" value="1"/>
</dbReference>
<reference evidence="24" key="2">
    <citation type="submission" date="2021-02" db="UniProtKB">
        <authorList>
            <consortium name="EnsemblMetazoa"/>
        </authorList>
    </citation>
    <scope>IDENTIFICATION</scope>
    <source>
        <strain evidence="24">JHB</strain>
    </source>
</reference>
<evidence type="ECO:0000256" key="10">
    <source>
        <dbReference type="ARBA" id="ARBA00034268"/>
    </source>
</evidence>
<dbReference type="Pfam" id="PF22784">
    <property type="entry name" value="PTP-SAK"/>
    <property type="match status" value="1"/>
</dbReference>
<dbReference type="PANTHER" id="PTHR12305:SF81">
    <property type="entry name" value="PHOSPHATIDYLINOSITOL 3,4,5-TRISPHOSPHATE 3-PHOSPHATASE AND DUAL-SPECIFICITY PROTEIN PHOSPHATASE PTEN"/>
    <property type="match status" value="1"/>
</dbReference>